<dbReference type="InterPro" id="IPR053175">
    <property type="entry name" value="DHMBA_Reg_Transcription_Factor"/>
</dbReference>
<dbReference type="GO" id="GO:0000981">
    <property type="term" value="F:DNA-binding transcription factor activity, RNA polymerase II-specific"/>
    <property type="evidence" value="ECO:0007669"/>
    <property type="project" value="InterPro"/>
</dbReference>
<dbReference type="SMART" id="SM00066">
    <property type="entry name" value="GAL4"/>
    <property type="match status" value="1"/>
</dbReference>
<keyword evidence="4" id="KW-1185">Reference proteome</keyword>
<dbReference type="Gene3D" id="4.10.240.10">
    <property type="entry name" value="Zn(2)-C6 fungal-type DNA-binding domain"/>
    <property type="match status" value="1"/>
</dbReference>
<reference evidence="3" key="1">
    <citation type="journal article" date="2021" name="Nat. Commun.">
        <title>Genetic determinants of endophytism in the Arabidopsis root mycobiome.</title>
        <authorList>
            <person name="Mesny F."/>
            <person name="Miyauchi S."/>
            <person name="Thiergart T."/>
            <person name="Pickel B."/>
            <person name="Atanasova L."/>
            <person name="Karlsson M."/>
            <person name="Huettel B."/>
            <person name="Barry K.W."/>
            <person name="Haridas S."/>
            <person name="Chen C."/>
            <person name="Bauer D."/>
            <person name="Andreopoulos W."/>
            <person name="Pangilinan J."/>
            <person name="LaButti K."/>
            <person name="Riley R."/>
            <person name="Lipzen A."/>
            <person name="Clum A."/>
            <person name="Drula E."/>
            <person name="Henrissat B."/>
            <person name="Kohler A."/>
            <person name="Grigoriev I.V."/>
            <person name="Martin F.M."/>
            <person name="Hacquard S."/>
        </authorList>
    </citation>
    <scope>NUCLEOTIDE SEQUENCE</scope>
    <source>
        <strain evidence="3">MPI-CAGE-AT-0021</strain>
    </source>
</reference>
<feature type="domain" description="Zn(2)-C6 fungal-type" evidence="2">
    <location>
        <begin position="9"/>
        <end position="37"/>
    </location>
</feature>
<dbReference type="Proteomes" id="UP000717696">
    <property type="component" value="Unassembled WGS sequence"/>
</dbReference>
<dbReference type="EMBL" id="JAGMUU010000021">
    <property type="protein sequence ID" value="KAH7129384.1"/>
    <property type="molecule type" value="Genomic_DNA"/>
</dbReference>
<name>A0A9P9DZI5_9HYPO</name>
<comment type="caution">
    <text evidence="3">The sequence shown here is derived from an EMBL/GenBank/DDBJ whole genome shotgun (WGS) entry which is preliminary data.</text>
</comment>
<protein>
    <recommendedName>
        <fullName evidence="2">Zn(2)-C6 fungal-type domain-containing protein</fullName>
    </recommendedName>
</protein>
<evidence type="ECO:0000256" key="1">
    <source>
        <dbReference type="ARBA" id="ARBA00023242"/>
    </source>
</evidence>
<evidence type="ECO:0000313" key="3">
    <source>
        <dbReference type="EMBL" id="KAH7129384.1"/>
    </source>
</evidence>
<dbReference type="AlphaFoldDB" id="A0A9P9DZI5"/>
<dbReference type="CDD" id="cd00067">
    <property type="entry name" value="GAL4"/>
    <property type="match status" value="1"/>
</dbReference>
<keyword evidence="1" id="KW-0539">Nucleus</keyword>
<gene>
    <name evidence="3" type="ORF">B0J13DRAFT_453281</name>
</gene>
<dbReference type="OrthoDB" id="2991872at2759"/>
<dbReference type="GO" id="GO:0008270">
    <property type="term" value="F:zinc ion binding"/>
    <property type="evidence" value="ECO:0007669"/>
    <property type="project" value="InterPro"/>
</dbReference>
<dbReference type="Pfam" id="PF00172">
    <property type="entry name" value="Zn_clus"/>
    <property type="match status" value="1"/>
</dbReference>
<accession>A0A9P9DZI5</accession>
<dbReference type="InterPro" id="IPR036864">
    <property type="entry name" value="Zn2-C6_fun-type_DNA-bd_sf"/>
</dbReference>
<dbReference type="PANTHER" id="PTHR38791">
    <property type="entry name" value="ZN(II)2CYS6 TRANSCRIPTION FACTOR (EUROFUNG)-RELATED-RELATED"/>
    <property type="match status" value="1"/>
</dbReference>
<proteinExistence type="predicted"/>
<dbReference type="PROSITE" id="PS50048">
    <property type="entry name" value="ZN2_CY6_FUNGAL_2"/>
    <property type="match status" value="1"/>
</dbReference>
<dbReference type="SUPFAM" id="SSF57701">
    <property type="entry name" value="Zn2/Cys6 DNA-binding domain"/>
    <property type="match status" value="1"/>
</dbReference>
<dbReference type="PROSITE" id="PS00463">
    <property type="entry name" value="ZN2_CY6_FUNGAL_1"/>
    <property type="match status" value="1"/>
</dbReference>
<evidence type="ECO:0000313" key="4">
    <source>
        <dbReference type="Proteomes" id="UP000717696"/>
    </source>
</evidence>
<dbReference type="InterPro" id="IPR001138">
    <property type="entry name" value="Zn2Cys6_DnaBD"/>
</dbReference>
<organism evidence="3 4">
    <name type="scientific">Dactylonectria estremocensis</name>
    <dbReference type="NCBI Taxonomy" id="1079267"/>
    <lineage>
        <taxon>Eukaryota</taxon>
        <taxon>Fungi</taxon>
        <taxon>Dikarya</taxon>
        <taxon>Ascomycota</taxon>
        <taxon>Pezizomycotina</taxon>
        <taxon>Sordariomycetes</taxon>
        <taxon>Hypocreomycetidae</taxon>
        <taxon>Hypocreales</taxon>
        <taxon>Nectriaceae</taxon>
        <taxon>Dactylonectria</taxon>
    </lineage>
</organism>
<sequence length="508" mass="55910">MVYSGPSKGCRRCRTRRIKCDQRRPACVKCTAKGISCPGYSDVFEKAHRDETAKTVKRHAQRSNATLTPRSSLATNRISSWLSVIPPSISQDAESTALSFFFLRYSLSHDSEASCSFLGILPEMFSRSDASSPLCKAATALALQVVHLHNLCSGASVLEHTMYGEAVARSQEAIASPAQSKSDELLMTTLVLDAYERNRAVFMRDNRESHARTHIAGCIALLQHRGSLNYRDELSWRLVIASRNRLLQRNRNNSAEICGLDTINTVWDGGVNARPGSAAIEADTLAFQLSQLQQLLRTNQEVPTCQSTTAINLAIKCDIWRNTLPPTWKPTSVSACTHASSIPTAAVYEHVSPAVYTSLSIANSLNSQRMTELGVLELICDCSIAVAAKRGQDQPQTHRTVPPMFLGRAQILIDEVCASVPFMTMEAKAIISMDSAPNASCVFPWGTTEHRQQVAASGFYMMHNTLEKVLEIVGDCSGLRGEGMAVREGQVDWMRGQSHRLREVLHLQ</sequence>
<evidence type="ECO:0000259" key="2">
    <source>
        <dbReference type="PROSITE" id="PS50048"/>
    </source>
</evidence>